<evidence type="ECO:0000313" key="3">
    <source>
        <dbReference type="Proteomes" id="UP000055024"/>
    </source>
</evidence>
<keyword evidence="3" id="KW-1185">Reference proteome</keyword>
<dbReference type="AlphaFoldDB" id="A0A0V1DNV7"/>
<comment type="caution">
    <text evidence="1">The sequence shown here is derived from an EMBL/GenBank/DDBJ whole genome shotgun (WGS) entry which is preliminary data.</text>
</comment>
<dbReference type="Proteomes" id="UP000055024">
    <property type="component" value="Unassembled WGS sequence"/>
</dbReference>
<sequence length="37" mass="4232">MAIVICIVQRWKPVLGNALLNSTNEDYLKEKTNEVDI</sequence>
<protein>
    <submittedName>
        <fullName evidence="1">Uncharacterized protein</fullName>
    </submittedName>
</protein>
<dbReference type="EMBL" id="JYDP01008782">
    <property type="protein sequence ID" value="KRY63273.1"/>
    <property type="molecule type" value="Genomic_DNA"/>
</dbReference>
<evidence type="ECO:0000313" key="1">
    <source>
        <dbReference type="EMBL" id="KRY63273.1"/>
    </source>
</evidence>
<proteinExistence type="predicted"/>
<dbReference type="EMBL" id="JYDP01007306">
    <property type="protein sequence ID" value="KRY72507.1"/>
    <property type="molecule type" value="Genomic_DNA"/>
</dbReference>
<accession>A0A0V1DNV7</accession>
<name>A0A0V1DNV7_9BILA</name>
<organism evidence="1 3">
    <name type="scientific">Trichinella zimbabwensis</name>
    <dbReference type="NCBI Taxonomy" id="268475"/>
    <lineage>
        <taxon>Eukaryota</taxon>
        <taxon>Metazoa</taxon>
        <taxon>Ecdysozoa</taxon>
        <taxon>Nematoda</taxon>
        <taxon>Enoplea</taxon>
        <taxon>Dorylaimia</taxon>
        <taxon>Trichinellida</taxon>
        <taxon>Trichinellidae</taxon>
        <taxon>Trichinella</taxon>
    </lineage>
</organism>
<evidence type="ECO:0000313" key="2">
    <source>
        <dbReference type="EMBL" id="KRY72507.1"/>
    </source>
</evidence>
<gene>
    <name evidence="1" type="ORF">T11_10407</name>
    <name evidence="2" type="ORF">T11_14371</name>
</gene>
<reference evidence="1 3" key="1">
    <citation type="submission" date="2015-01" db="EMBL/GenBank/DDBJ databases">
        <title>Evolution of Trichinella species and genotypes.</title>
        <authorList>
            <person name="Korhonen P.K."/>
            <person name="Edoardo P."/>
            <person name="Giuseppe L.R."/>
            <person name="Gasser R.B."/>
        </authorList>
    </citation>
    <scope>NUCLEOTIDE SEQUENCE [LARGE SCALE GENOMIC DNA]</scope>
    <source>
        <strain evidence="1">ISS1029</strain>
    </source>
</reference>